<dbReference type="Proteomes" id="UP000399692">
    <property type="component" value="Unassembled WGS sequence"/>
</dbReference>
<protein>
    <submittedName>
        <fullName evidence="1">Uncharacterized protein</fullName>
    </submittedName>
</protein>
<dbReference type="EMBL" id="CABVHF010000016">
    <property type="protein sequence ID" value="VVN13831.1"/>
    <property type="molecule type" value="Genomic_DNA"/>
</dbReference>
<accession>A0A5E6QBW3</accession>
<proteinExistence type="predicted"/>
<dbReference type="AlphaFoldDB" id="A0A5E6QBW3"/>
<organism evidence="1 2">
    <name type="scientific">Pseudomonas fluorescens</name>
    <dbReference type="NCBI Taxonomy" id="294"/>
    <lineage>
        <taxon>Bacteria</taxon>
        <taxon>Pseudomonadati</taxon>
        <taxon>Pseudomonadota</taxon>
        <taxon>Gammaproteobacteria</taxon>
        <taxon>Pseudomonadales</taxon>
        <taxon>Pseudomonadaceae</taxon>
        <taxon>Pseudomonas</taxon>
    </lineage>
</organism>
<evidence type="ECO:0000313" key="2">
    <source>
        <dbReference type="Proteomes" id="UP000399692"/>
    </source>
</evidence>
<sequence>MNGSYQRGGGNITILQGSECGVTFQRVPLTWSGNRQMTKL</sequence>
<evidence type="ECO:0000313" key="1">
    <source>
        <dbReference type="EMBL" id="VVN13831.1"/>
    </source>
</evidence>
<gene>
    <name evidence="1" type="ORF">PS631_04008</name>
</gene>
<name>A0A5E6QBW3_PSEFL</name>
<reference evidence="1 2" key="1">
    <citation type="submission" date="2019-09" db="EMBL/GenBank/DDBJ databases">
        <authorList>
            <person name="Chandra G."/>
            <person name="Truman W A."/>
        </authorList>
    </citation>
    <scope>NUCLEOTIDE SEQUENCE [LARGE SCALE GENOMIC DNA]</scope>
    <source>
        <strain evidence="1">PS631</strain>
    </source>
</reference>